<name>A0A1G6SWX4_9ACTN</name>
<reference evidence="3" key="1">
    <citation type="submission" date="2016-10" db="EMBL/GenBank/DDBJ databases">
        <authorList>
            <person name="Varghese N."/>
            <person name="Submissions S."/>
        </authorList>
    </citation>
    <scope>NUCLEOTIDE SEQUENCE [LARGE SCALE GENOMIC DNA]</scope>
    <source>
        <strain evidence="3">CGMCC 4.3516</strain>
    </source>
</reference>
<dbReference type="EMBL" id="FNAD01000002">
    <property type="protein sequence ID" value="SDD21318.1"/>
    <property type="molecule type" value="Genomic_DNA"/>
</dbReference>
<evidence type="ECO:0000313" key="3">
    <source>
        <dbReference type="Proteomes" id="UP000198949"/>
    </source>
</evidence>
<keyword evidence="1" id="KW-0812">Transmembrane</keyword>
<protein>
    <recommendedName>
        <fullName evidence="4">DUF2631 domain-containing protein</fullName>
    </recommendedName>
</protein>
<dbReference type="Pfam" id="PF10939">
    <property type="entry name" value="DUF2631"/>
    <property type="match status" value="1"/>
</dbReference>
<keyword evidence="1" id="KW-0472">Membrane</keyword>
<dbReference type="AlphaFoldDB" id="A0A1G6SWX4"/>
<dbReference type="Proteomes" id="UP000198949">
    <property type="component" value="Unassembled WGS sequence"/>
</dbReference>
<dbReference type="OrthoDB" id="3401220at2"/>
<evidence type="ECO:0008006" key="4">
    <source>
        <dbReference type="Google" id="ProtNLM"/>
    </source>
</evidence>
<dbReference type="STRING" id="58114.SAMN05216270_102346"/>
<organism evidence="2 3">
    <name type="scientific">Glycomyces harbinensis</name>
    <dbReference type="NCBI Taxonomy" id="58114"/>
    <lineage>
        <taxon>Bacteria</taxon>
        <taxon>Bacillati</taxon>
        <taxon>Actinomycetota</taxon>
        <taxon>Actinomycetes</taxon>
        <taxon>Glycomycetales</taxon>
        <taxon>Glycomycetaceae</taxon>
        <taxon>Glycomyces</taxon>
    </lineage>
</organism>
<dbReference type="RefSeq" id="WP_091029701.1">
    <property type="nucleotide sequence ID" value="NZ_FNAD01000002.1"/>
</dbReference>
<proteinExistence type="predicted"/>
<gene>
    <name evidence="2" type="ORF">SAMN05216270_102346</name>
</gene>
<accession>A0A1G6SWX4</accession>
<dbReference type="InterPro" id="IPR024341">
    <property type="entry name" value="DUF2631"/>
</dbReference>
<feature type="transmembrane region" description="Helical" evidence="1">
    <location>
        <begin position="49"/>
        <end position="66"/>
    </location>
</feature>
<evidence type="ECO:0000256" key="1">
    <source>
        <dbReference type="SAM" id="Phobius"/>
    </source>
</evidence>
<keyword evidence="1" id="KW-1133">Transmembrane helix</keyword>
<sequence length="72" mass="7929">MAAEEQILSPDQRKPTSRKALYTALGVGIVINLAYLFGNHQGWVEDAFLIITAAVLLSVIVSDAWMRKTGLR</sequence>
<evidence type="ECO:0000313" key="2">
    <source>
        <dbReference type="EMBL" id="SDD21318.1"/>
    </source>
</evidence>
<feature type="transmembrane region" description="Helical" evidence="1">
    <location>
        <begin position="20"/>
        <end position="37"/>
    </location>
</feature>
<keyword evidence="3" id="KW-1185">Reference proteome</keyword>